<evidence type="ECO:0008006" key="3">
    <source>
        <dbReference type="Google" id="ProtNLM"/>
    </source>
</evidence>
<evidence type="ECO:0000313" key="2">
    <source>
        <dbReference type="Proteomes" id="UP000660745"/>
    </source>
</evidence>
<protein>
    <recommendedName>
        <fullName evidence="3">Anti-sigma-D factor RsdA sigma factor binding region domain-containing protein</fullName>
    </recommendedName>
</protein>
<dbReference type="Proteomes" id="UP000660745">
    <property type="component" value="Unassembled WGS sequence"/>
</dbReference>
<reference evidence="1" key="1">
    <citation type="journal article" date="2014" name="Int. J. Syst. Evol. Microbiol.">
        <title>Complete genome sequence of Corynebacterium casei LMG S-19264T (=DSM 44701T), isolated from a smear-ripened cheese.</title>
        <authorList>
            <consortium name="US DOE Joint Genome Institute (JGI-PGF)"/>
            <person name="Walter F."/>
            <person name="Albersmeier A."/>
            <person name="Kalinowski J."/>
            <person name="Ruckert C."/>
        </authorList>
    </citation>
    <scope>NUCLEOTIDE SEQUENCE</scope>
    <source>
        <strain evidence="1">CGMCC 4.7430</strain>
    </source>
</reference>
<sequence>MTPEEESDALLDALAAGEVPDRRDPAARVLAVLRGDVVDQWRSSVSMTPST</sequence>
<accession>A0A918A7I1</accession>
<comment type="caution">
    <text evidence="1">The sequence shown here is derived from an EMBL/GenBank/DDBJ whole genome shotgun (WGS) entry which is preliminary data.</text>
</comment>
<dbReference type="EMBL" id="BMNK01000009">
    <property type="protein sequence ID" value="GGP10520.1"/>
    <property type="molecule type" value="Genomic_DNA"/>
</dbReference>
<evidence type="ECO:0000313" key="1">
    <source>
        <dbReference type="EMBL" id="GGP10520.1"/>
    </source>
</evidence>
<keyword evidence="2" id="KW-1185">Reference proteome</keyword>
<organism evidence="1 2">
    <name type="scientific">Nonomuraea glycinis</name>
    <dbReference type="NCBI Taxonomy" id="2047744"/>
    <lineage>
        <taxon>Bacteria</taxon>
        <taxon>Bacillati</taxon>
        <taxon>Actinomycetota</taxon>
        <taxon>Actinomycetes</taxon>
        <taxon>Streptosporangiales</taxon>
        <taxon>Streptosporangiaceae</taxon>
        <taxon>Nonomuraea</taxon>
    </lineage>
</organism>
<name>A0A918A7I1_9ACTN</name>
<dbReference type="AlphaFoldDB" id="A0A918A7I1"/>
<proteinExistence type="predicted"/>
<reference evidence="1" key="2">
    <citation type="submission" date="2020-09" db="EMBL/GenBank/DDBJ databases">
        <authorList>
            <person name="Sun Q."/>
            <person name="Zhou Y."/>
        </authorList>
    </citation>
    <scope>NUCLEOTIDE SEQUENCE</scope>
    <source>
        <strain evidence="1">CGMCC 4.7430</strain>
    </source>
</reference>
<gene>
    <name evidence="1" type="ORF">GCM10012278_50480</name>
</gene>